<protein>
    <submittedName>
        <fullName evidence="1">Uncharacterized protein</fullName>
    </submittedName>
</protein>
<gene>
    <name evidence="1" type="ORF">POCTA_138.1.T1060246</name>
</gene>
<name>A0A8S1X1C7_PAROT</name>
<dbReference type="Proteomes" id="UP000683925">
    <property type="component" value="Unassembled WGS sequence"/>
</dbReference>
<evidence type="ECO:0000313" key="2">
    <source>
        <dbReference type="Proteomes" id="UP000683925"/>
    </source>
</evidence>
<dbReference type="AlphaFoldDB" id="A0A8S1X1C7"/>
<dbReference type="OrthoDB" id="315179at2759"/>
<proteinExistence type="predicted"/>
<organism evidence="1 2">
    <name type="scientific">Paramecium octaurelia</name>
    <dbReference type="NCBI Taxonomy" id="43137"/>
    <lineage>
        <taxon>Eukaryota</taxon>
        <taxon>Sar</taxon>
        <taxon>Alveolata</taxon>
        <taxon>Ciliophora</taxon>
        <taxon>Intramacronucleata</taxon>
        <taxon>Oligohymenophorea</taxon>
        <taxon>Peniculida</taxon>
        <taxon>Parameciidae</taxon>
        <taxon>Paramecium</taxon>
    </lineage>
</organism>
<sequence length="71" mass="8434">MNSSALKNLQGYLETEHKCREKYPQIDECESIWNTTMDVKECQNIMNLFRNCFRDYKPSAYQHKGGKPKQD</sequence>
<dbReference type="EMBL" id="CAJJDP010000106">
    <property type="protein sequence ID" value="CAD8194460.1"/>
    <property type="molecule type" value="Genomic_DNA"/>
</dbReference>
<comment type="caution">
    <text evidence="1">The sequence shown here is derived from an EMBL/GenBank/DDBJ whole genome shotgun (WGS) entry which is preliminary data.</text>
</comment>
<keyword evidence="2" id="KW-1185">Reference proteome</keyword>
<accession>A0A8S1X1C7</accession>
<evidence type="ECO:0000313" key="1">
    <source>
        <dbReference type="EMBL" id="CAD8194460.1"/>
    </source>
</evidence>
<reference evidence="1" key="1">
    <citation type="submission" date="2021-01" db="EMBL/GenBank/DDBJ databases">
        <authorList>
            <consortium name="Genoscope - CEA"/>
            <person name="William W."/>
        </authorList>
    </citation>
    <scope>NUCLEOTIDE SEQUENCE</scope>
</reference>